<dbReference type="Pfam" id="PF02896">
    <property type="entry name" value="PEP-utilizers_C"/>
    <property type="match status" value="1"/>
</dbReference>
<comment type="function">
    <text evidence="3 17">General (non sugar-specific) component of the phosphoenolpyruvate-dependent sugar phosphotransferase system (sugar PTS). This major carbohydrate active-transport system catalyzes the phosphorylation of incoming sugar substrates concomitantly with their translocation across the cell membrane. Enzyme I transfers the phosphoryl group from phosphoenolpyruvate (PEP) to the phosphoryl carrier protein (HPr).</text>
</comment>
<dbReference type="InterPro" id="IPR000121">
    <property type="entry name" value="PEP_util_C"/>
</dbReference>
<organism evidence="25 26">
    <name type="scientific">Brevibacillus brevis (strain 47 / JCM 6285 / NBRC 100599)</name>
    <dbReference type="NCBI Taxonomy" id="358681"/>
    <lineage>
        <taxon>Bacteria</taxon>
        <taxon>Bacillati</taxon>
        <taxon>Bacillota</taxon>
        <taxon>Bacilli</taxon>
        <taxon>Bacillales</taxon>
        <taxon>Paenibacillaceae</taxon>
        <taxon>Brevibacillus</taxon>
    </lineage>
</organism>
<keyword evidence="15 17" id="KW-0460">Magnesium</keyword>
<evidence type="ECO:0000256" key="17">
    <source>
        <dbReference type="PIRNR" id="PIRNR000732"/>
    </source>
</evidence>
<dbReference type="InterPro" id="IPR008731">
    <property type="entry name" value="PTS_EIN"/>
</dbReference>
<dbReference type="PROSITE" id="PS00370">
    <property type="entry name" value="PEP_ENZYMES_PHOS_SITE"/>
    <property type="match status" value="1"/>
</dbReference>
<evidence type="ECO:0000256" key="7">
    <source>
        <dbReference type="ARBA" id="ARBA00016544"/>
    </source>
</evidence>
<feature type="binding site" evidence="19">
    <location>
        <position position="473"/>
    </location>
    <ligand>
        <name>phosphoenolpyruvate</name>
        <dbReference type="ChEBI" id="CHEBI:58702"/>
    </ligand>
</feature>
<sequence length="580" mass="64275">MREAGVTMSQKITGVKASAGIAIGKAFLLTTPDLQINTVAIEEPANEIQRFQEALARAKNDLEGIVLRVEQEMGTDHADIFKAHLLVLEDPELVDTVKDKITSEKINAESALNDVAQGFIGLFEQMDNEYMRERAADIRDVTKRVLSYLLGVPFAGLGELTEEVIIVADDLTPSDTAQLDRRYVKGFVTDIGGRTSHSAIMARSLEIPAVVGTQGITREVQQATLIILDGHEGIAIIDPSEEEIADYRRKQADYEAQKAELAKLVNDKTVTLDNHHVELAANIGSPEDVAGAIANGAEGVGLFRTEFLYMGRNDFPTEEEQYLAYKHVLEHMGDRPVVIRTLDIGGDKHLSYLALPEEMNPFLGHRAIRLCLDNQELFRTQLRALLRASVHGNLKIMFPMIATLEEFRQAKAILEEEKKSLVNRGIVVSDQYEVGMMIEIPAAALMADQFAREVDFFSIGTNDLIQYTMAADRMNEKVAYLYQPYHPAVLRLLHNVIKAGHAQNKWVGMCGEMAGDPIAIPILLGMGLDEFSMSAGSILPARQQLSRLSAEDAAKQMDTILQMSTSVQVEAFVKEWLERV</sequence>
<evidence type="ECO:0000256" key="2">
    <source>
        <dbReference type="ARBA" id="ARBA00001946"/>
    </source>
</evidence>
<feature type="domain" description="PEP-utilising enzyme mobile" evidence="22">
    <location>
        <begin position="161"/>
        <end position="233"/>
    </location>
</feature>
<feature type="active site" description="Proton donor" evidence="18">
    <location>
        <position position="510"/>
    </location>
</feature>
<keyword evidence="12 17" id="KW-0598">Phosphotransferase system</keyword>
<dbReference type="GO" id="GO:0008965">
    <property type="term" value="F:phosphoenolpyruvate-protein phosphotransferase activity"/>
    <property type="evidence" value="ECO:0007669"/>
    <property type="project" value="UniProtKB-EC"/>
</dbReference>
<evidence type="ECO:0000259" key="22">
    <source>
        <dbReference type="Pfam" id="PF00391"/>
    </source>
</evidence>
<dbReference type="Pfam" id="PF00391">
    <property type="entry name" value="PEP-utilizers"/>
    <property type="match status" value="1"/>
</dbReference>
<dbReference type="Gene3D" id="3.20.20.60">
    <property type="entry name" value="Phosphoenolpyruvate-binding domains"/>
    <property type="match status" value="1"/>
</dbReference>
<dbReference type="SUPFAM" id="SSF47831">
    <property type="entry name" value="Enzyme I of the PEP:sugar phosphotransferase system HPr-binding (sub)domain"/>
    <property type="match status" value="1"/>
</dbReference>
<dbReference type="InterPro" id="IPR036618">
    <property type="entry name" value="PtsI_HPr-bd_sf"/>
</dbReference>
<dbReference type="InterPro" id="IPR018274">
    <property type="entry name" value="PEP_util_AS"/>
</dbReference>
<dbReference type="GO" id="GO:0005737">
    <property type="term" value="C:cytoplasm"/>
    <property type="evidence" value="ECO:0007669"/>
    <property type="project" value="UniProtKB-SubCell"/>
</dbReference>
<evidence type="ECO:0000256" key="15">
    <source>
        <dbReference type="ARBA" id="ARBA00022842"/>
    </source>
</evidence>
<keyword evidence="26" id="KW-1185">Reference proteome</keyword>
<evidence type="ECO:0000256" key="14">
    <source>
        <dbReference type="ARBA" id="ARBA00022777"/>
    </source>
</evidence>
<accession>C0Z8I5</accession>
<keyword evidence="14 17" id="KW-0418">Kinase</keyword>
<feature type="domain" description="PEP-utilising enzyme C-terminal" evidence="23">
    <location>
        <begin position="258"/>
        <end position="548"/>
    </location>
</feature>
<dbReference type="EMBL" id="AP008955">
    <property type="protein sequence ID" value="BAH46612.1"/>
    <property type="molecule type" value="Genomic_DNA"/>
</dbReference>
<dbReference type="HOGENOM" id="CLU_007308_7_0_9"/>
<dbReference type="STRING" id="358681.BBR47_56350"/>
<dbReference type="InterPro" id="IPR024692">
    <property type="entry name" value="PTS_EI"/>
</dbReference>
<evidence type="ECO:0000256" key="1">
    <source>
        <dbReference type="ARBA" id="ARBA00000683"/>
    </source>
</evidence>
<dbReference type="Proteomes" id="UP000001877">
    <property type="component" value="Chromosome"/>
</dbReference>
<keyword evidence="9 17" id="KW-0963">Cytoplasm</keyword>
<reference evidence="25 26" key="1">
    <citation type="submission" date="2005-03" db="EMBL/GenBank/DDBJ databases">
        <title>Brevibacillus brevis strain 47, complete genome.</title>
        <authorList>
            <person name="Hosoyama A."/>
            <person name="Yamada R."/>
            <person name="Hongo Y."/>
            <person name="Terui Y."/>
            <person name="Ankai A."/>
            <person name="Masuyama W."/>
            <person name="Sekiguchi M."/>
            <person name="Takeda T."/>
            <person name="Asano K."/>
            <person name="Ohji S."/>
            <person name="Ichikawa N."/>
            <person name="Narita S."/>
            <person name="Aoki N."/>
            <person name="Miura H."/>
            <person name="Matsushita S."/>
            <person name="Sekigawa T."/>
            <person name="Yamagata H."/>
            <person name="Yoshikawa H."/>
            <person name="Udaka S."/>
            <person name="Tanikawa S."/>
            <person name="Fujita N."/>
        </authorList>
    </citation>
    <scope>NUCLEOTIDE SEQUENCE [LARGE SCALE GENOMIC DNA]</scope>
    <source>
        <strain evidence="26">47 / JCM 6285 / NBRC 100599</strain>
    </source>
</reference>
<feature type="binding site" evidence="19">
    <location>
        <position position="304"/>
    </location>
    <ligand>
        <name>phosphoenolpyruvate</name>
        <dbReference type="ChEBI" id="CHEBI:58702"/>
    </ligand>
</feature>
<feature type="binding site" evidence="20">
    <location>
        <position position="439"/>
    </location>
    <ligand>
        <name>Mg(2+)</name>
        <dbReference type="ChEBI" id="CHEBI:18420"/>
    </ligand>
</feature>
<evidence type="ECO:0000256" key="21">
    <source>
        <dbReference type="SAM" id="Coils"/>
    </source>
</evidence>
<dbReference type="FunFam" id="3.20.20.60:FF:000007">
    <property type="entry name" value="Phosphoenolpyruvate-protein phosphotransferase"/>
    <property type="match status" value="1"/>
</dbReference>
<evidence type="ECO:0000256" key="10">
    <source>
        <dbReference type="ARBA" id="ARBA00022597"/>
    </source>
</evidence>
<dbReference type="PANTHER" id="PTHR46244">
    <property type="entry name" value="PHOSPHOENOLPYRUVATE-PROTEIN PHOSPHOTRANSFERASE"/>
    <property type="match status" value="1"/>
</dbReference>
<dbReference type="GO" id="GO:0046872">
    <property type="term" value="F:metal ion binding"/>
    <property type="evidence" value="ECO:0007669"/>
    <property type="project" value="UniProtKB-KW"/>
</dbReference>
<dbReference type="Gene3D" id="3.50.30.10">
    <property type="entry name" value="Phosphohistidine domain"/>
    <property type="match status" value="1"/>
</dbReference>
<evidence type="ECO:0000256" key="6">
    <source>
        <dbReference type="ARBA" id="ARBA00012232"/>
    </source>
</evidence>
<name>C0Z8I5_BREBN</name>
<dbReference type="NCBIfam" id="TIGR01417">
    <property type="entry name" value="PTS_I_fam"/>
    <property type="match status" value="1"/>
</dbReference>
<dbReference type="InterPro" id="IPR040442">
    <property type="entry name" value="Pyrv_kinase-like_dom_sf"/>
</dbReference>
<evidence type="ECO:0000256" key="16">
    <source>
        <dbReference type="ARBA" id="ARBA00033235"/>
    </source>
</evidence>
<evidence type="ECO:0000256" key="11">
    <source>
        <dbReference type="ARBA" id="ARBA00022679"/>
    </source>
</evidence>
<evidence type="ECO:0000256" key="12">
    <source>
        <dbReference type="ARBA" id="ARBA00022683"/>
    </source>
</evidence>
<evidence type="ECO:0000256" key="8">
    <source>
        <dbReference type="ARBA" id="ARBA00022448"/>
    </source>
</evidence>
<comment type="catalytic activity">
    <reaction evidence="1 17">
        <text>L-histidyl-[protein] + phosphoenolpyruvate = N(pros)-phospho-L-histidyl-[protein] + pyruvate</text>
        <dbReference type="Rhea" id="RHEA:23880"/>
        <dbReference type="Rhea" id="RHEA-COMP:9745"/>
        <dbReference type="Rhea" id="RHEA-COMP:9746"/>
        <dbReference type="ChEBI" id="CHEBI:15361"/>
        <dbReference type="ChEBI" id="CHEBI:29979"/>
        <dbReference type="ChEBI" id="CHEBI:58702"/>
        <dbReference type="ChEBI" id="CHEBI:64837"/>
        <dbReference type="EC" id="2.7.3.9"/>
    </reaction>
</comment>
<dbReference type="KEGG" id="bbe:BBR47_56350"/>
<keyword evidence="21" id="KW-0175">Coiled coil</keyword>
<dbReference type="AlphaFoldDB" id="C0Z8I5"/>
<keyword evidence="10 17" id="KW-0762">Sugar transport</keyword>
<dbReference type="SUPFAM" id="SSF52009">
    <property type="entry name" value="Phosphohistidine domain"/>
    <property type="match status" value="1"/>
</dbReference>
<keyword evidence="8 17" id="KW-0813">Transport</keyword>
<keyword evidence="25" id="KW-0670">Pyruvate</keyword>
<comment type="subcellular location">
    <subcellularLocation>
        <location evidence="4 17">Cytoplasm</location>
    </subcellularLocation>
</comment>
<evidence type="ECO:0000256" key="4">
    <source>
        <dbReference type="ARBA" id="ARBA00004496"/>
    </source>
</evidence>
<evidence type="ECO:0000313" key="26">
    <source>
        <dbReference type="Proteomes" id="UP000001877"/>
    </source>
</evidence>
<evidence type="ECO:0000259" key="23">
    <source>
        <dbReference type="Pfam" id="PF02896"/>
    </source>
</evidence>
<dbReference type="InterPro" id="IPR015813">
    <property type="entry name" value="Pyrv/PenolPyrv_kinase-like_dom"/>
</dbReference>
<evidence type="ECO:0000256" key="9">
    <source>
        <dbReference type="ARBA" id="ARBA00022490"/>
    </source>
</evidence>
<evidence type="ECO:0000256" key="19">
    <source>
        <dbReference type="PIRSR" id="PIRSR000732-2"/>
    </source>
</evidence>
<evidence type="ECO:0000256" key="13">
    <source>
        <dbReference type="ARBA" id="ARBA00022723"/>
    </source>
</evidence>
<gene>
    <name evidence="25" type="primary">ptsI</name>
    <name evidence="25" type="ordered locus">BBR47_56350</name>
</gene>
<dbReference type="PANTHER" id="PTHR46244:SF3">
    <property type="entry name" value="PHOSPHOENOLPYRUVATE-PROTEIN PHOSPHOTRANSFERASE"/>
    <property type="match status" value="1"/>
</dbReference>
<dbReference type="InterPro" id="IPR036637">
    <property type="entry name" value="Phosphohistidine_dom_sf"/>
</dbReference>
<keyword evidence="11 17" id="KW-0808">Transferase</keyword>
<dbReference type="Pfam" id="PF05524">
    <property type="entry name" value="PEP-utilisers_N"/>
    <property type="match status" value="1"/>
</dbReference>
<evidence type="ECO:0000256" key="5">
    <source>
        <dbReference type="ARBA" id="ARBA00007837"/>
    </source>
</evidence>
<dbReference type="PIRSF" id="PIRSF000732">
    <property type="entry name" value="PTS_enzyme_I"/>
    <property type="match status" value="1"/>
</dbReference>
<feature type="binding site" evidence="19">
    <location>
        <position position="340"/>
    </location>
    <ligand>
        <name>phosphoenolpyruvate</name>
        <dbReference type="ChEBI" id="CHEBI:58702"/>
    </ligand>
</feature>
<feature type="binding site" evidence="20">
    <location>
        <position position="463"/>
    </location>
    <ligand>
        <name>Mg(2+)</name>
        <dbReference type="ChEBI" id="CHEBI:18420"/>
    </ligand>
</feature>
<dbReference type="InterPro" id="IPR008279">
    <property type="entry name" value="PEP-util_enz_mobile_dom"/>
</dbReference>
<feature type="active site" description="Tele-phosphohistidine intermediate" evidence="18">
    <location>
        <position position="197"/>
    </location>
</feature>
<dbReference type="SUPFAM" id="SSF51621">
    <property type="entry name" value="Phosphoenolpyruvate/pyruvate domain"/>
    <property type="match status" value="1"/>
</dbReference>
<dbReference type="EC" id="2.7.3.9" evidence="6 17"/>
<comment type="cofactor">
    <cofactor evidence="2 17 20">
        <name>Mg(2+)</name>
        <dbReference type="ChEBI" id="CHEBI:18420"/>
    </cofactor>
</comment>
<dbReference type="PRINTS" id="PR01736">
    <property type="entry name" value="PHPHTRNFRASE"/>
</dbReference>
<evidence type="ECO:0000256" key="3">
    <source>
        <dbReference type="ARBA" id="ARBA00002728"/>
    </source>
</evidence>
<feature type="coiled-coil region" evidence="21">
    <location>
        <begin position="41"/>
        <end position="68"/>
    </location>
</feature>
<dbReference type="Gene3D" id="1.10.274.10">
    <property type="entry name" value="PtsI, HPr-binding domain"/>
    <property type="match status" value="1"/>
</dbReference>
<evidence type="ECO:0000256" key="20">
    <source>
        <dbReference type="PIRSR" id="PIRSR000732-3"/>
    </source>
</evidence>
<evidence type="ECO:0000259" key="24">
    <source>
        <dbReference type="Pfam" id="PF05524"/>
    </source>
</evidence>
<evidence type="ECO:0000256" key="18">
    <source>
        <dbReference type="PIRSR" id="PIRSR000732-1"/>
    </source>
</evidence>
<dbReference type="PROSITE" id="PS00742">
    <property type="entry name" value="PEP_ENZYMES_2"/>
    <property type="match status" value="1"/>
</dbReference>
<dbReference type="eggNOG" id="COG1080">
    <property type="taxonomic scope" value="Bacteria"/>
</dbReference>
<keyword evidence="13 17" id="KW-0479">Metal-binding</keyword>
<dbReference type="GO" id="GO:0016301">
    <property type="term" value="F:kinase activity"/>
    <property type="evidence" value="ECO:0007669"/>
    <property type="project" value="UniProtKB-KW"/>
</dbReference>
<dbReference type="InterPro" id="IPR006318">
    <property type="entry name" value="PTS_EI-like"/>
</dbReference>
<dbReference type="InterPro" id="IPR050499">
    <property type="entry name" value="PEP-utilizing_PTS_enzyme"/>
</dbReference>
<comment type="similarity">
    <text evidence="5 17">Belongs to the PEP-utilizing enzyme family.</text>
</comment>
<dbReference type="GO" id="GO:0009401">
    <property type="term" value="P:phosphoenolpyruvate-dependent sugar phosphotransferase system"/>
    <property type="evidence" value="ECO:0007669"/>
    <property type="project" value="UniProtKB-KW"/>
</dbReference>
<dbReference type="InterPro" id="IPR023151">
    <property type="entry name" value="PEP_util_CS"/>
</dbReference>
<feature type="domain" description="Phosphotransferase system enzyme I N-terminal" evidence="24">
    <location>
        <begin position="13"/>
        <end position="134"/>
    </location>
</feature>
<protein>
    <recommendedName>
        <fullName evidence="7 17">Phosphoenolpyruvate-protein phosphotransferase</fullName>
        <ecNumber evidence="6 17">2.7.3.9</ecNumber>
    </recommendedName>
    <alternativeName>
        <fullName evidence="16 17">Phosphotransferase system, enzyme I</fullName>
    </alternativeName>
</protein>
<proteinExistence type="inferred from homology"/>
<evidence type="ECO:0000313" key="25">
    <source>
        <dbReference type="EMBL" id="BAH46612.1"/>
    </source>
</evidence>
<feature type="binding site" evidence="19">
    <location>
        <begin position="462"/>
        <end position="463"/>
    </location>
    <ligand>
        <name>phosphoenolpyruvate</name>
        <dbReference type="ChEBI" id="CHEBI:58702"/>
    </ligand>
</feature>